<dbReference type="Gene3D" id="2.60.40.10">
    <property type="entry name" value="Immunoglobulins"/>
    <property type="match status" value="1"/>
</dbReference>
<dbReference type="InterPro" id="IPR001434">
    <property type="entry name" value="OmcB-like_DUF11"/>
</dbReference>
<gene>
    <name evidence="4" type="ORF">ELS20_04975</name>
</gene>
<protein>
    <submittedName>
        <fullName evidence="4">DUF58 domain-containing protein</fullName>
    </submittedName>
</protein>
<dbReference type="Proteomes" id="UP000293535">
    <property type="component" value="Unassembled WGS sequence"/>
</dbReference>
<dbReference type="InterPro" id="IPR013783">
    <property type="entry name" value="Ig-like_fold"/>
</dbReference>
<organism evidence="4 5">
    <name type="scientific">Haloarcula hispanica</name>
    <dbReference type="NCBI Taxonomy" id="51589"/>
    <lineage>
        <taxon>Archaea</taxon>
        <taxon>Methanobacteriati</taxon>
        <taxon>Methanobacteriota</taxon>
        <taxon>Stenosarchaea group</taxon>
        <taxon>Halobacteria</taxon>
        <taxon>Halobacteriales</taxon>
        <taxon>Haloarculaceae</taxon>
        <taxon>Haloarcula</taxon>
    </lineage>
</organism>
<feature type="compositionally biased region" description="Low complexity" evidence="1">
    <location>
        <begin position="313"/>
        <end position="324"/>
    </location>
</feature>
<evidence type="ECO:0000313" key="4">
    <source>
        <dbReference type="EMBL" id="RYJ09440.1"/>
    </source>
</evidence>
<dbReference type="PANTHER" id="PTHR34351">
    <property type="entry name" value="SLR1927 PROTEIN-RELATED"/>
    <property type="match status" value="1"/>
</dbReference>
<evidence type="ECO:0000259" key="2">
    <source>
        <dbReference type="Pfam" id="PF01345"/>
    </source>
</evidence>
<evidence type="ECO:0000259" key="3">
    <source>
        <dbReference type="Pfam" id="PF01882"/>
    </source>
</evidence>
<dbReference type="RefSeq" id="WP_129755171.1">
    <property type="nucleotide sequence ID" value="NZ_JAFKAA010000002.1"/>
</dbReference>
<feature type="region of interest" description="Disordered" evidence="1">
    <location>
        <begin position="312"/>
        <end position="332"/>
    </location>
</feature>
<proteinExistence type="predicted"/>
<dbReference type="EMBL" id="RZIG01000002">
    <property type="protein sequence ID" value="RYJ09440.1"/>
    <property type="molecule type" value="Genomic_DNA"/>
</dbReference>
<reference evidence="4 5" key="1">
    <citation type="submission" date="2018-12" db="EMBL/GenBank/DDBJ databases">
        <title>Draft genome sequence of Haloarcula hispinica strain 18.1, an halophilic archaeon isolated from Chott El Jerid of Southern Tunisia.</title>
        <authorList>
            <person name="Najjari A."/>
            <person name="Ben Dhia O."/>
            <person name="Ferjani R."/>
            <person name="Mahjoubi M."/>
            <person name="Sghaier H."/>
            <person name="Elshahed M."/>
            <person name="Ouzari H.I."/>
            <person name="Cherid A."/>
            <person name="Youssef N."/>
        </authorList>
    </citation>
    <scope>NUCLEOTIDE SEQUENCE [LARGE SCALE GENOMIC DNA]</scope>
    <source>
        <strain evidence="4 5">18.1</strain>
    </source>
</reference>
<dbReference type="Pfam" id="PF01345">
    <property type="entry name" value="DUF11"/>
    <property type="match status" value="1"/>
</dbReference>
<comment type="caution">
    <text evidence="4">The sequence shown here is derived from an EMBL/GenBank/DDBJ whole genome shotgun (WGS) entry which is preliminary data.</text>
</comment>
<dbReference type="InterPro" id="IPR002881">
    <property type="entry name" value="DUF58"/>
</dbReference>
<evidence type="ECO:0000256" key="1">
    <source>
        <dbReference type="SAM" id="MobiDB-lite"/>
    </source>
</evidence>
<dbReference type="PANTHER" id="PTHR34351:SF1">
    <property type="entry name" value="SLR1927 PROTEIN"/>
    <property type="match status" value="1"/>
</dbReference>
<dbReference type="AlphaFoldDB" id="A0A482T3M0"/>
<accession>A0A482T3M0</accession>
<name>A0A482T3M0_HALHI</name>
<evidence type="ECO:0000313" key="5">
    <source>
        <dbReference type="Proteomes" id="UP000293535"/>
    </source>
</evidence>
<feature type="domain" description="DUF58" evidence="3">
    <location>
        <begin position="197"/>
        <end position="361"/>
    </location>
</feature>
<dbReference type="Pfam" id="PF01882">
    <property type="entry name" value="DUF58"/>
    <property type="match status" value="1"/>
</dbReference>
<sequence>MGRRAMRWRGAIVAALTLAGAGIWEGSGTLLLAATLPLSYLAYGILSTAAVPAALVVSRAVDPTPVPPGHPVAVQLTVTNSGQQTLSDIRVVDGVPTDLAVLEGAPRGGETLAAGESVTLEYTLIARRGEHDFGEPRLRVRGTGAGEVATARQQAEGDDRLVCQLDAQAPPLSDQGTDRVGHLTTDDPGDGFTFHSTREYQRGDPAGRIDWRGYAKRGTLSTVNYEQWVSTTVVFVVDARSPARVTAGPGRPTAVELGAYATTHAVTSLLDAGHEVGLAIVGIDGDGPAGLTWLQPGDGPNQRSLAVERLRAAADAAESDPAGGPEDEGDTQRQFRKVMEVAGPRCQLVLVSPLLDDAPVAAMESWAAFDCQRTMLSTDVTAASTVSGQYEHVRRRTRLARCQASGARTIDWRRGTPLPLILEYAFAVAAHQPRGSVQPGGGA</sequence>
<feature type="domain" description="DUF11" evidence="2">
    <location>
        <begin position="55"/>
        <end position="120"/>
    </location>
</feature>